<dbReference type="OrthoDB" id="9809841at2"/>
<dbReference type="PANTHER" id="PTHR30108">
    <property type="entry name" value="3-OCTAPRENYL-4-HYDROXYBENZOATE CARBOXY-LYASE-RELATED"/>
    <property type="match status" value="1"/>
</dbReference>
<dbReference type="Pfam" id="PF20695">
    <property type="entry name" value="UbiD_N"/>
    <property type="match status" value="1"/>
</dbReference>
<dbReference type="InterPro" id="IPR002830">
    <property type="entry name" value="UbiD"/>
</dbReference>
<comment type="caution">
    <text evidence="2">The sequence shown here is derived from an EMBL/GenBank/DDBJ whole genome shotgun (WGS) entry which is preliminary data.</text>
</comment>
<evidence type="ECO:0000313" key="2">
    <source>
        <dbReference type="EMBL" id="TGY94887.1"/>
    </source>
</evidence>
<evidence type="ECO:0000313" key="3">
    <source>
        <dbReference type="Proteomes" id="UP000305451"/>
    </source>
</evidence>
<gene>
    <name evidence="2" type="ORF">E5162_06410</name>
</gene>
<evidence type="ECO:0000259" key="1">
    <source>
        <dbReference type="Pfam" id="PF20695"/>
    </source>
</evidence>
<keyword evidence="3" id="KW-1185">Reference proteome</keyword>
<feature type="domain" description="3-octaprenyl-4-hydroxybenzoate carboxy-lyase-like N-terminal" evidence="1">
    <location>
        <begin position="10"/>
        <end position="49"/>
    </location>
</feature>
<dbReference type="GO" id="GO:0016831">
    <property type="term" value="F:carboxy-lyase activity"/>
    <property type="evidence" value="ECO:0007669"/>
    <property type="project" value="InterPro"/>
</dbReference>
<name>A0A4S2HFJ3_9PROT</name>
<protein>
    <recommendedName>
        <fullName evidence="1">3-octaprenyl-4-hydroxybenzoate carboxy-lyase-like N-terminal domain-containing protein</fullName>
    </recommendedName>
</protein>
<dbReference type="EMBL" id="SRXV01000001">
    <property type="protein sequence ID" value="TGY94887.1"/>
    <property type="molecule type" value="Genomic_DNA"/>
</dbReference>
<dbReference type="PANTHER" id="PTHR30108:SF17">
    <property type="entry name" value="FERULIC ACID DECARBOXYLASE 1"/>
    <property type="match status" value="1"/>
</dbReference>
<dbReference type="InterPro" id="IPR049383">
    <property type="entry name" value="UbiD-like_N"/>
</dbReference>
<sequence>MAYKSLRDFIEQLEADGDLVPITRPVSTHLEMTEIQRRLLAKKGPRLALTHKRLSLRICSRRSG</sequence>
<accession>A0A4S2HFJ3</accession>
<dbReference type="SUPFAM" id="SSF50475">
    <property type="entry name" value="FMN-binding split barrel"/>
    <property type="match status" value="1"/>
</dbReference>
<dbReference type="AlphaFoldDB" id="A0A4S2HFJ3"/>
<proteinExistence type="predicted"/>
<dbReference type="Proteomes" id="UP000305451">
    <property type="component" value="Unassembled WGS sequence"/>
</dbReference>
<dbReference type="GO" id="GO:0005737">
    <property type="term" value="C:cytoplasm"/>
    <property type="evidence" value="ECO:0007669"/>
    <property type="project" value="TreeGrafter"/>
</dbReference>
<organism evidence="2 3">
    <name type="scientific">Marinicauda pacifica</name>
    <dbReference type="NCBI Taxonomy" id="1133559"/>
    <lineage>
        <taxon>Bacteria</taxon>
        <taxon>Pseudomonadati</taxon>
        <taxon>Pseudomonadota</taxon>
        <taxon>Alphaproteobacteria</taxon>
        <taxon>Maricaulales</taxon>
        <taxon>Maricaulaceae</taxon>
        <taxon>Marinicauda</taxon>
    </lineage>
</organism>
<reference evidence="2 3" key="1">
    <citation type="journal article" date="2013" name="Int. J. Syst. Evol. Microbiol.">
        <title>Marinicauda pacifica gen. nov., sp. nov., a prosthecate alphaproteobacterium of the family Hyphomonadaceae isolated from deep seawater.</title>
        <authorList>
            <person name="Zhang X.Y."/>
            <person name="Li G.W."/>
            <person name="Wang C.S."/>
            <person name="Zhang Y.J."/>
            <person name="Xu X.W."/>
            <person name="Li H."/>
            <person name="Liu A."/>
            <person name="Liu C."/>
            <person name="Xie B.B."/>
            <person name="Qin Q.L."/>
            <person name="Xu Z."/>
            <person name="Chen X.L."/>
            <person name="Zhou B.C."/>
            <person name="Zhang Y.Z."/>
        </authorList>
    </citation>
    <scope>NUCLEOTIDE SEQUENCE [LARGE SCALE GENOMIC DNA]</scope>
    <source>
        <strain evidence="2 3">P-1 km-3</strain>
    </source>
</reference>